<sequence length="460" mass="53822">MVVCDTSDQAKELFSYFEELHGQQNITEFNLAAEPEEKYGNKKLKAALILHDVNDRDFRKEAVKAFKAGEIDMLFVFNMLLTGFDAHRLKKLYLARVVKDHNLLQTLTRVNRPYKKYRYGYVVDFADISKAFKETNDNYFAELQSELGDEMSHYTSLFKSQEEIASEIQEIKEAVFSYDIKNAELFRLQIEQIKNKKDLNELIKVLQNAKELKNIIRLQGFDDLLAQIDFFKLNQLLGITKAQLDKLNLIDAINNDADTTNLLNSALEDIFFQFVKVSEEELIIADQLRNQLKKTREALQDNFDPKDPAFISLKQELERIFKKKNLDEVGQEDMRENIFLLNAIYDKAKELNRKNNLLKAKYEHDEKYARVHKRILARADVSTKEIQLYDALYNVKNLADAQLLNNHNLLDNEAYFNRNLLNLVSTEFVKNQKIKLDFNTTQAINTLIASEYLNQYHNRL</sequence>
<dbReference type="Proteomes" id="UP001597546">
    <property type="component" value="Unassembled WGS sequence"/>
</dbReference>
<dbReference type="SUPFAM" id="SSF52540">
    <property type="entry name" value="P-loop containing nucleoside triphosphate hydrolases"/>
    <property type="match status" value="1"/>
</dbReference>
<evidence type="ECO:0000256" key="1">
    <source>
        <dbReference type="ARBA" id="ARBA00022747"/>
    </source>
</evidence>
<comment type="caution">
    <text evidence="3">The sequence shown here is derived from an EMBL/GenBank/DDBJ whole genome shotgun (WGS) entry which is preliminary data.</text>
</comment>
<evidence type="ECO:0000313" key="3">
    <source>
        <dbReference type="EMBL" id="MFD2732677.1"/>
    </source>
</evidence>
<organism evidence="3 4">
    <name type="scientific">Pedobacter alpinus</name>
    <dbReference type="NCBI Taxonomy" id="1590643"/>
    <lineage>
        <taxon>Bacteria</taxon>
        <taxon>Pseudomonadati</taxon>
        <taxon>Bacteroidota</taxon>
        <taxon>Sphingobacteriia</taxon>
        <taxon>Sphingobacteriales</taxon>
        <taxon>Sphingobacteriaceae</taxon>
        <taxon>Pedobacter</taxon>
    </lineage>
</organism>
<dbReference type="PANTHER" id="PTHR30195">
    <property type="entry name" value="TYPE I SITE-SPECIFIC DEOXYRIBONUCLEASE PROTEIN SUBUNIT M AND R"/>
    <property type="match status" value="1"/>
</dbReference>
<dbReference type="InterPro" id="IPR027417">
    <property type="entry name" value="P-loop_NTPase"/>
</dbReference>
<keyword evidence="1" id="KW-0680">Restriction system</keyword>
<dbReference type="PANTHER" id="PTHR30195:SF15">
    <property type="entry name" value="TYPE I RESTRICTION ENZYME HINDI ENDONUCLEASE SUBUNIT"/>
    <property type="match status" value="1"/>
</dbReference>
<reference evidence="4" key="1">
    <citation type="journal article" date="2019" name="Int. J. Syst. Evol. Microbiol.">
        <title>The Global Catalogue of Microorganisms (GCM) 10K type strain sequencing project: providing services to taxonomists for standard genome sequencing and annotation.</title>
        <authorList>
            <consortium name="The Broad Institute Genomics Platform"/>
            <consortium name="The Broad Institute Genome Sequencing Center for Infectious Disease"/>
            <person name="Wu L."/>
            <person name="Ma J."/>
        </authorList>
    </citation>
    <scope>NUCLEOTIDE SEQUENCE [LARGE SCALE GENOMIC DNA]</scope>
    <source>
        <strain evidence="4">KCTC 42456</strain>
    </source>
</reference>
<evidence type="ECO:0000259" key="2">
    <source>
        <dbReference type="Pfam" id="PF22679"/>
    </source>
</evidence>
<keyword evidence="4" id="KW-1185">Reference proteome</keyword>
<name>A0ABW5TV60_9SPHI</name>
<protein>
    <recommendedName>
        <fullName evidence="2">Restriction endonuclease type I HsdR second RecA-like helicase domain-containing protein</fullName>
    </recommendedName>
</protein>
<evidence type="ECO:0000313" key="4">
    <source>
        <dbReference type="Proteomes" id="UP001597546"/>
    </source>
</evidence>
<dbReference type="Pfam" id="PF22679">
    <property type="entry name" value="T1R_D3-like"/>
    <property type="match status" value="1"/>
</dbReference>
<dbReference type="InterPro" id="IPR051268">
    <property type="entry name" value="Type-I_R_enzyme_R_subunit"/>
</dbReference>
<feature type="domain" description="Restriction endonuclease type I HsdR second RecA-like helicase" evidence="2">
    <location>
        <begin position="56"/>
        <end position="126"/>
    </location>
</feature>
<gene>
    <name evidence="3" type="ORF">ACFSSE_13290</name>
</gene>
<accession>A0ABW5TV60</accession>
<proteinExistence type="predicted"/>
<dbReference type="Gene3D" id="3.40.50.300">
    <property type="entry name" value="P-loop containing nucleotide triphosphate hydrolases"/>
    <property type="match status" value="1"/>
</dbReference>
<dbReference type="RefSeq" id="WP_379040387.1">
    <property type="nucleotide sequence ID" value="NZ_JBHSKW010000003.1"/>
</dbReference>
<dbReference type="InterPro" id="IPR055180">
    <property type="entry name" value="HsdR_RecA-like_helicase_dom_2"/>
</dbReference>
<dbReference type="EMBL" id="JBHULV010000046">
    <property type="protein sequence ID" value="MFD2732677.1"/>
    <property type="molecule type" value="Genomic_DNA"/>
</dbReference>